<name>A0A819W131_9BILA</name>
<dbReference type="AlphaFoldDB" id="A0A819W131"/>
<evidence type="ECO:0000313" key="1">
    <source>
        <dbReference type="EMBL" id="CAF4116596.1"/>
    </source>
</evidence>
<gene>
    <name evidence="1" type="ORF">OTI717_LOCUS34721</name>
</gene>
<comment type="caution">
    <text evidence="1">The sequence shown here is derived from an EMBL/GenBank/DDBJ whole genome shotgun (WGS) entry which is preliminary data.</text>
</comment>
<proteinExistence type="predicted"/>
<reference evidence="1" key="1">
    <citation type="submission" date="2021-02" db="EMBL/GenBank/DDBJ databases">
        <authorList>
            <person name="Nowell W R."/>
        </authorList>
    </citation>
    <scope>NUCLEOTIDE SEQUENCE</scope>
</reference>
<feature type="non-terminal residue" evidence="1">
    <location>
        <position position="31"/>
    </location>
</feature>
<sequence>MERVLCIGNYSKLHKLNLINLEIEMAYRIFN</sequence>
<evidence type="ECO:0000313" key="2">
    <source>
        <dbReference type="Proteomes" id="UP000663823"/>
    </source>
</evidence>
<dbReference type="EMBL" id="CAJOAX010012676">
    <property type="protein sequence ID" value="CAF4116596.1"/>
    <property type="molecule type" value="Genomic_DNA"/>
</dbReference>
<organism evidence="1 2">
    <name type="scientific">Rotaria sordida</name>
    <dbReference type="NCBI Taxonomy" id="392033"/>
    <lineage>
        <taxon>Eukaryota</taxon>
        <taxon>Metazoa</taxon>
        <taxon>Spiralia</taxon>
        <taxon>Gnathifera</taxon>
        <taxon>Rotifera</taxon>
        <taxon>Eurotatoria</taxon>
        <taxon>Bdelloidea</taxon>
        <taxon>Philodinida</taxon>
        <taxon>Philodinidae</taxon>
        <taxon>Rotaria</taxon>
    </lineage>
</organism>
<dbReference type="Proteomes" id="UP000663823">
    <property type="component" value="Unassembled WGS sequence"/>
</dbReference>
<accession>A0A819W131</accession>
<protein>
    <submittedName>
        <fullName evidence="1">Uncharacterized protein</fullName>
    </submittedName>
</protein>